<accession>A0ABC9GB90</accession>
<keyword evidence="2" id="KW-1133">Transmembrane helix</keyword>
<keyword evidence="2" id="KW-0812">Transmembrane</keyword>
<feature type="transmembrane region" description="Helical" evidence="2">
    <location>
        <begin position="107"/>
        <end position="130"/>
    </location>
</feature>
<gene>
    <name evidence="3" type="ORF">URODEC1_LOCUS114106</name>
</gene>
<name>A0ABC9GB90_9POAL</name>
<feature type="region of interest" description="Disordered" evidence="1">
    <location>
        <begin position="1"/>
        <end position="21"/>
    </location>
</feature>
<dbReference type="Proteomes" id="UP001497457">
    <property type="component" value="Chromosome 8b"/>
</dbReference>
<evidence type="ECO:0000256" key="2">
    <source>
        <dbReference type="SAM" id="Phobius"/>
    </source>
</evidence>
<reference evidence="3 4" key="2">
    <citation type="submission" date="2024-10" db="EMBL/GenBank/DDBJ databases">
        <authorList>
            <person name="Ryan C."/>
        </authorList>
    </citation>
    <scope>NUCLEOTIDE SEQUENCE [LARGE SCALE GENOMIC DNA]</scope>
</reference>
<sequence>MMITAAAGDSDSDDPELPDKEPEFIVHVVDDHRPPAPPRQMYRPAAAAPYLPPVAPLDHGGGYDGPRECTWCFFTKCVHFAVVMGMVVTTVSTVTRLPEEYRTGEGAFLLVGPIIIGVLACSWIALALFFDKERC</sequence>
<organism evidence="3 4">
    <name type="scientific">Urochloa decumbens</name>
    <dbReference type="NCBI Taxonomy" id="240449"/>
    <lineage>
        <taxon>Eukaryota</taxon>
        <taxon>Viridiplantae</taxon>
        <taxon>Streptophyta</taxon>
        <taxon>Embryophyta</taxon>
        <taxon>Tracheophyta</taxon>
        <taxon>Spermatophyta</taxon>
        <taxon>Magnoliopsida</taxon>
        <taxon>Liliopsida</taxon>
        <taxon>Poales</taxon>
        <taxon>Poaceae</taxon>
        <taxon>PACMAD clade</taxon>
        <taxon>Panicoideae</taxon>
        <taxon>Panicodae</taxon>
        <taxon>Paniceae</taxon>
        <taxon>Melinidinae</taxon>
        <taxon>Urochloa</taxon>
    </lineage>
</organism>
<evidence type="ECO:0000313" key="3">
    <source>
        <dbReference type="EMBL" id="CAL5090944.1"/>
    </source>
</evidence>
<feature type="transmembrane region" description="Helical" evidence="2">
    <location>
        <begin position="77"/>
        <end position="95"/>
    </location>
</feature>
<dbReference type="EMBL" id="OZ075118">
    <property type="protein sequence ID" value="CAL5090944.1"/>
    <property type="molecule type" value="Genomic_DNA"/>
</dbReference>
<proteinExistence type="predicted"/>
<protein>
    <recommendedName>
        <fullName evidence="5">Transmembrane protein</fullName>
    </recommendedName>
</protein>
<evidence type="ECO:0000313" key="4">
    <source>
        <dbReference type="Proteomes" id="UP001497457"/>
    </source>
</evidence>
<keyword evidence="2" id="KW-0472">Membrane</keyword>
<reference evidence="4" key="1">
    <citation type="submission" date="2024-06" db="EMBL/GenBank/DDBJ databases">
        <authorList>
            <person name="Ryan C."/>
        </authorList>
    </citation>
    <scope>NUCLEOTIDE SEQUENCE [LARGE SCALE GENOMIC DNA]</scope>
</reference>
<dbReference type="AlphaFoldDB" id="A0ABC9GB90"/>
<evidence type="ECO:0008006" key="5">
    <source>
        <dbReference type="Google" id="ProtNLM"/>
    </source>
</evidence>
<keyword evidence="4" id="KW-1185">Reference proteome</keyword>
<evidence type="ECO:0000256" key="1">
    <source>
        <dbReference type="SAM" id="MobiDB-lite"/>
    </source>
</evidence>